<evidence type="ECO:0000256" key="1">
    <source>
        <dbReference type="ARBA" id="ARBA00004138"/>
    </source>
</evidence>
<dbReference type="GO" id="GO:0070840">
    <property type="term" value="F:dynein complex binding"/>
    <property type="evidence" value="ECO:0007669"/>
    <property type="project" value="TreeGrafter"/>
</dbReference>
<sequence length="526" mass="58844">MQGFRSIKNLEEYTGLKVLWLEGNGLPRIEGLEHQKELRTLYLHENLIQKIEGLESQLLLDTLNLSQNQISCIENLGHLKHLTVSAQDVSATIIVLLNYCFFIRQSLALKSNYLTSAKDIAHILELPNLSVLDIQSNRINDIDIVDILAQLPNLKVLYLQGNEVVKHIKQYRKTLVYRCRKLKYLDDRPVFDDERRRVEAWGKALEASNGDMKAAQEAERREMDKIRQEKKDRDEQNFLYFEQMMMEGRRKRREEEVHKRKESQNPESDEQTKEEINLFSGEKIVSVQDCAFLKQEREKRWEAVVNAPDEHDFGGNNNSQDNNQHTDNTTPSPSNEFPWTEAIPVDERRLEVLHQCATVGTASSSGKDPFVNSSFQISHADNSGIGEHDGTSIASVGSRSIETASAIRDEPIHAVNAPPTPLPSTMLVPPPAPIAPLSTDPGNTTSSSGTGETPAPKMAHQQTEVAQVTDSAVSLPPPPPATAATKNEQVIQILPPLPPIVTDTNQVVQMVPPPLPPTHTDVNGLD</sequence>
<dbReference type="GO" id="GO:0035082">
    <property type="term" value="P:axoneme assembly"/>
    <property type="evidence" value="ECO:0007669"/>
    <property type="project" value="TreeGrafter"/>
</dbReference>
<evidence type="ECO:0000256" key="4">
    <source>
        <dbReference type="ARBA" id="ARBA00023069"/>
    </source>
</evidence>
<accession>A0A9W6XBQ6</accession>
<dbReference type="SUPFAM" id="SSF52075">
    <property type="entry name" value="Outer arm dynein light chain 1"/>
    <property type="match status" value="1"/>
</dbReference>
<feature type="region of interest" description="Disordered" evidence="6">
    <location>
        <begin position="250"/>
        <end position="274"/>
    </location>
</feature>
<evidence type="ECO:0000313" key="7">
    <source>
        <dbReference type="EMBL" id="GMF35317.1"/>
    </source>
</evidence>
<organism evidence="7 8">
    <name type="scientific">Phytophthora fragariaefolia</name>
    <dbReference type="NCBI Taxonomy" id="1490495"/>
    <lineage>
        <taxon>Eukaryota</taxon>
        <taxon>Sar</taxon>
        <taxon>Stramenopiles</taxon>
        <taxon>Oomycota</taxon>
        <taxon>Peronosporomycetes</taxon>
        <taxon>Peronosporales</taxon>
        <taxon>Peronosporaceae</taxon>
        <taxon>Phytophthora</taxon>
    </lineage>
</organism>
<dbReference type="Gene3D" id="3.80.10.10">
    <property type="entry name" value="Ribonuclease Inhibitor"/>
    <property type="match status" value="2"/>
</dbReference>
<evidence type="ECO:0000256" key="6">
    <source>
        <dbReference type="SAM" id="MobiDB-lite"/>
    </source>
</evidence>
<dbReference type="Pfam" id="PF14580">
    <property type="entry name" value="LRR_9"/>
    <property type="match status" value="1"/>
</dbReference>
<dbReference type="Proteomes" id="UP001165121">
    <property type="component" value="Unassembled WGS sequence"/>
</dbReference>
<proteinExistence type="predicted"/>
<evidence type="ECO:0000313" key="8">
    <source>
        <dbReference type="Proteomes" id="UP001165121"/>
    </source>
</evidence>
<evidence type="ECO:0000256" key="2">
    <source>
        <dbReference type="ARBA" id="ARBA00022614"/>
    </source>
</evidence>
<dbReference type="PROSITE" id="PS51450">
    <property type="entry name" value="LRR"/>
    <property type="match status" value="4"/>
</dbReference>
<dbReference type="EMBL" id="BSXT01000866">
    <property type="protein sequence ID" value="GMF35317.1"/>
    <property type="molecule type" value="Genomic_DNA"/>
</dbReference>
<keyword evidence="2" id="KW-0433">Leucine-rich repeat</keyword>
<dbReference type="PANTHER" id="PTHR45973:SF9">
    <property type="entry name" value="LEUCINE-RICH REPEAT-CONTAINING PROTEIN 46"/>
    <property type="match status" value="1"/>
</dbReference>
<feature type="region of interest" description="Disordered" evidence="6">
    <location>
        <begin position="431"/>
        <end position="484"/>
    </location>
</feature>
<keyword evidence="5" id="KW-0966">Cell projection</keyword>
<dbReference type="InterPro" id="IPR001611">
    <property type="entry name" value="Leu-rich_rpt"/>
</dbReference>
<protein>
    <submittedName>
        <fullName evidence="7">Unnamed protein product</fullName>
    </submittedName>
</protein>
<name>A0A9W6XBQ6_9STRA</name>
<comment type="caution">
    <text evidence="7">The sequence shown here is derived from an EMBL/GenBank/DDBJ whole genome shotgun (WGS) entry which is preliminary data.</text>
</comment>
<dbReference type="SMART" id="SM00365">
    <property type="entry name" value="LRR_SD22"/>
    <property type="match status" value="5"/>
</dbReference>
<dbReference type="AlphaFoldDB" id="A0A9W6XBQ6"/>
<feature type="compositionally biased region" description="Polar residues" evidence="6">
    <location>
        <begin position="315"/>
        <end position="337"/>
    </location>
</feature>
<dbReference type="PANTHER" id="PTHR45973">
    <property type="entry name" value="PROTEIN PHOSPHATASE 1 REGULATORY SUBUNIT SDS22-RELATED"/>
    <property type="match status" value="1"/>
</dbReference>
<reference evidence="7" key="1">
    <citation type="submission" date="2023-04" db="EMBL/GenBank/DDBJ databases">
        <title>Phytophthora fragariaefolia NBRC 109709.</title>
        <authorList>
            <person name="Ichikawa N."/>
            <person name="Sato H."/>
            <person name="Tonouchi N."/>
        </authorList>
    </citation>
    <scope>NUCLEOTIDE SEQUENCE</scope>
    <source>
        <strain evidence="7">NBRC 109709</strain>
    </source>
</reference>
<feature type="compositionally biased region" description="Low complexity" evidence="6">
    <location>
        <begin position="438"/>
        <end position="456"/>
    </location>
</feature>
<feature type="compositionally biased region" description="Polar residues" evidence="6">
    <location>
        <begin position="460"/>
        <end position="472"/>
    </location>
</feature>
<keyword evidence="3" id="KW-0677">Repeat</keyword>
<feature type="region of interest" description="Disordered" evidence="6">
    <location>
        <begin position="308"/>
        <end position="337"/>
    </location>
</feature>
<feature type="region of interest" description="Disordered" evidence="6">
    <location>
        <begin position="209"/>
        <end position="230"/>
    </location>
</feature>
<keyword evidence="8" id="KW-1185">Reference proteome</keyword>
<dbReference type="OrthoDB" id="1904536at2759"/>
<feature type="compositionally biased region" description="Basic and acidic residues" evidence="6">
    <location>
        <begin position="253"/>
        <end position="274"/>
    </location>
</feature>
<evidence type="ECO:0000256" key="3">
    <source>
        <dbReference type="ARBA" id="ARBA00022737"/>
    </source>
</evidence>
<feature type="compositionally biased region" description="Basic and acidic residues" evidence="6">
    <location>
        <begin position="214"/>
        <end position="230"/>
    </location>
</feature>
<gene>
    <name evidence="7" type="ORF">Pfra01_000931300</name>
</gene>
<dbReference type="InterPro" id="IPR050576">
    <property type="entry name" value="Cilia_flagella_integrity"/>
</dbReference>
<keyword evidence="4" id="KW-0969">Cilium</keyword>
<dbReference type="InterPro" id="IPR032675">
    <property type="entry name" value="LRR_dom_sf"/>
</dbReference>
<dbReference type="GO" id="GO:0005930">
    <property type="term" value="C:axoneme"/>
    <property type="evidence" value="ECO:0007669"/>
    <property type="project" value="TreeGrafter"/>
</dbReference>
<comment type="subcellular location">
    <subcellularLocation>
        <location evidence="1">Cell projection</location>
        <location evidence="1">Cilium</location>
    </subcellularLocation>
</comment>
<evidence type="ECO:0000256" key="5">
    <source>
        <dbReference type="ARBA" id="ARBA00023273"/>
    </source>
</evidence>